<reference evidence="2 3" key="1">
    <citation type="journal article" date="2011" name="Stand. Genomic Sci.">
        <title>Non-contiguous finished genome sequence and contextual data of the filamentous soil bacterium Ktedonobacter racemifer type strain (SOSP1-21).</title>
        <authorList>
            <person name="Chang Y.J."/>
            <person name="Land M."/>
            <person name="Hauser L."/>
            <person name="Chertkov O."/>
            <person name="Del Rio T.G."/>
            <person name="Nolan M."/>
            <person name="Copeland A."/>
            <person name="Tice H."/>
            <person name="Cheng J.F."/>
            <person name="Lucas S."/>
            <person name="Han C."/>
            <person name="Goodwin L."/>
            <person name="Pitluck S."/>
            <person name="Ivanova N."/>
            <person name="Ovchinikova G."/>
            <person name="Pati A."/>
            <person name="Chen A."/>
            <person name="Palaniappan K."/>
            <person name="Mavromatis K."/>
            <person name="Liolios K."/>
            <person name="Brettin T."/>
            <person name="Fiebig A."/>
            <person name="Rohde M."/>
            <person name="Abt B."/>
            <person name="Goker M."/>
            <person name="Detter J.C."/>
            <person name="Woyke T."/>
            <person name="Bristow J."/>
            <person name="Eisen J.A."/>
            <person name="Markowitz V."/>
            <person name="Hugenholtz P."/>
            <person name="Kyrpides N.C."/>
            <person name="Klenk H.P."/>
            <person name="Lapidus A."/>
        </authorList>
    </citation>
    <scope>NUCLEOTIDE SEQUENCE [LARGE SCALE GENOMIC DNA]</scope>
    <source>
        <strain evidence="3">DSM 44963</strain>
    </source>
</reference>
<keyword evidence="1" id="KW-0472">Membrane</keyword>
<dbReference type="EMBL" id="ADVG01000002">
    <property type="protein sequence ID" value="EFH87297.1"/>
    <property type="molecule type" value="Genomic_DNA"/>
</dbReference>
<keyword evidence="3" id="KW-1185">Reference proteome</keyword>
<evidence type="ECO:0000313" key="3">
    <source>
        <dbReference type="Proteomes" id="UP000004508"/>
    </source>
</evidence>
<feature type="transmembrane region" description="Helical" evidence="1">
    <location>
        <begin position="20"/>
        <end position="42"/>
    </location>
</feature>
<dbReference type="Proteomes" id="UP000004508">
    <property type="component" value="Unassembled WGS sequence"/>
</dbReference>
<proteinExistence type="predicted"/>
<dbReference type="AlphaFoldDB" id="D6TNG6"/>
<protein>
    <submittedName>
        <fullName evidence="2">Uncharacterized protein</fullName>
    </submittedName>
</protein>
<organism evidence="2 3">
    <name type="scientific">Ktedonobacter racemifer DSM 44963</name>
    <dbReference type="NCBI Taxonomy" id="485913"/>
    <lineage>
        <taxon>Bacteria</taxon>
        <taxon>Bacillati</taxon>
        <taxon>Chloroflexota</taxon>
        <taxon>Ktedonobacteria</taxon>
        <taxon>Ktedonobacterales</taxon>
        <taxon>Ktedonobacteraceae</taxon>
        <taxon>Ktedonobacter</taxon>
    </lineage>
</organism>
<comment type="caution">
    <text evidence="2">The sequence shown here is derived from an EMBL/GenBank/DDBJ whole genome shotgun (WGS) entry which is preliminary data.</text>
</comment>
<dbReference type="InParanoid" id="D6TNG6"/>
<evidence type="ECO:0000256" key="1">
    <source>
        <dbReference type="SAM" id="Phobius"/>
    </source>
</evidence>
<sequence>MCSTRWQHRLGHVRGHYGLIIPVGLAQSTYPNGFFLISVVYLDRVERDSKSSFRFSRYPSRCSSPLHTITQFVQSNKNF</sequence>
<evidence type="ECO:0000313" key="2">
    <source>
        <dbReference type="EMBL" id="EFH87297.1"/>
    </source>
</evidence>
<accession>D6TNG6</accession>
<keyword evidence="1" id="KW-0812">Transmembrane</keyword>
<dbReference type="STRING" id="485913.Krac_8627"/>
<name>D6TNG6_KTERA</name>
<keyword evidence="1" id="KW-1133">Transmembrane helix</keyword>
<gene>
    <name evidence="2" type="ORF">Krac_8627</name>
</gene>